<protein>
    <recommendedName>
        <fullName evidence="2">precorrin-2 dehydrogenase</fullName>
        <ecNumber evidence="2">1.3.1.76</ecNumber>
    </recommendedName>
</protein>
<dbReference type="EMBL" id="JACDUO010000003">
    <property type="protein sequence ID" value="MBA2864785.1"/>
    <property type="molecule type" value="Genomic_DNA"/>
</dbReference>
<reference evidence="8" key="2">
    <citation type="submission" date="2018-02" db="EMBL/GenBank/DDBJ databases">
        <title>Complete genome sequence of the Methanococcus maripaludis type strain JJ (DSM 2067), a model for selenoprotein synthesis in Archaea.</title>
        <authorList>
            <person name="Poehlein A."/>
            <person name="Heym D."/>
            <person name="Quitzke V."/>
            <person name="Fersch J."/>
            <person name="Daniel R."/>
            <person name="Rother M."/>
        </authorList>
    </citation>
    <scope>NUCLEOTIDE SEQUENCE [LARGE SCALE GENOMIC DNA]</scope>
    <source>
        <strain evidence="8">DSM 2067</strain>
    </source>
</reference>
<dbReference type="Gene3D" id="3.40.50.720">
    <property type="entry name" value="NAD(P)-binding Rossmann-like Domain"/>
    <property type="match status" value="1"/>
</dbReference>
<dbReference type="Proteomes" id="UP000590564">
    <property type="component" value="Unassembled WGS sequence"/>
</dbReference>
<dbReference type="GO" id="GO:0019354">
    <property type="term" value="P:siroheme biosynthetic process"/>
    <property type="evidence" value="ECO:0007669"/>
    <property type="project" value="UniProtKB-UniPathway"/>
</dbReference>
<evidence type="ECO:0000313" key="10">
    <source>
        <dbReference type="EMBL" id="MBB6497676.1"/>
    </source>
</evidence>
<dbReference type="AlphaFoldDB" id="A0A2L1CAM5"/>
<dbReference type="Proteomes" id="UP000567099">
    <property type="component" value="Unassembled WGS sequence"/>
</dbReference>
<dbReference type="InterPro" id="IPR036291">
    <property type="entry name" value="NAD(P)-bd_dom_sf"/>
</dbReference>
<dbReference type="EC" id="1.3.1.76" evidence="2"/>
<evidence type="ECO:0000313" key="11">
    <source>
        <dbReference type="Proteomes" id="UP000239462"/>
    </source>
</evidence>
<keyword evidence="7" id="KW-0175">Coiled coil</keyword>
<comment type="pathway">
    <text evidence="1">Porphyrin-containing compound metabolism; siroheme biosynthesis; sirohydrochlorin from precorrin-2: step 1/1.</text>
</comment>
<reference evidence="10 13" key="3">
    <citation type="submission" date="2020-08" db="EMBL/GenBank/DDBJ databases">
        <title>Genomic Encyclopedia of Type Strains, Phase IV (KMG-V): Genome sequencing to study the core and pangenomes of soil and plant-associated prokaryotes.</title>
        <authorList>
            <person name="Whitman W."/>
        </authorList>
    </citation>
    <scope>NUCLEOTIDE SEQUENCE [LARGE SCALE GENOMIC DNA]</scope>
    <source>
        <strain evidence="9 12">C13</strain>
        <strain evidence="10 13">D1</strain>
    </source>
</reference>
<reference evidence="11" key="1">
    <citation type="journal article" date="2018" name="Genome Announc.">
        <title>Complete Genome Sequence of the Methanococcus maripaludis Type Strain JJ (DSM 2067), a Model for Selenoprotein Synthesis in Archaea.</title>
        <authorList>
            <person name="Poehlein A."/>
            <person name="Heym D."/>
            <person name="Quitzke V."/>
            <person name="Fersch J."/>
            <person name="Daniel R."/>
            <person name="Rother M."/>
        </authorList>
    </citation>
    <scope>NUCLEOTIDE SEQUENCE [LARGE SCALE GENOMIC DNA]</scope>
    <source>
        <strain evidence="11">DSM 2067</strain>
    </source>
</reference>
<gene>
    <name evidence="8" type="primary">cysG</name>
    <name evidence="9" type="ORF">HNP94_001813</name>
    <name evidence="10" type="ORF">HNP96_001724</name>
    <name evidence="8" type="ORF">MMJJ_10050</name>
</gene>
<dbReference type="InterPro" id="IPR042518">
    <property type="entry name" value="SirC_C"/>
</dbReference>
<dbReference type="GO" id="GO:0004325">
    <property type="term" value="F:ferrochelatase activity"/>
    <property type="evidence" value="ECO:0007669"/>
    <property type="project" value="InterPro"/>
</dbReference>
<dbReference type="GeneID" id="36102091"/>
<dbReference type="InterPro" id="IPR028161">
    <property type="entry name" value="Met8-like"/>
</dbReference>
<keyword evidence="5" id="KW-0627">Porphyrin biosynthesis</keyword>
<dbReference type="Proteomes" id="UP000239462">
    <property type="component" value="Chromosome"/>
</dbReference>
<evidence type="ECO:0000256" key="3">
    <source>
        <dbReference type="ARBA" id="ARBA00023002"/>
    </source>
</evidence>
<accession>A0A2L1CAM5</accession>
<dbReference type="PANTHER" id="PTHR35330:SF1">
    <property type="entry name" value="SIROHEME BIOSYNTHESIS PROTEIN MET8"/>
    <property type="match status" value="1"/>
</dbReference>
<dbReference type="SUPFAM" id="SSF51735">
    <property type="entry name" value="NAD(P)-binding Rossmann-fold domains"/>
    <property type="match status" value="1"/>
</dbReference>
<dbReference type="Gene3D" id="1.10.8.610">
    <property type="entry name" value="SirC, precorrin-2 dehydrogenase, C-terminal helical domain-like"/>
    <property type="match status" value="1"/>
</dbReference>
<dbReference type="KEGG" id="mmad:MMJJ_10050"/>
<dbReference type="SUPFAM" id="SSF75615">
    <property type="entry name" value="Siroheme synthase middle domains-like"/>
    <property type="match status" value="1"/>
</dbReference>
<dbReference type="Pfam" id="PF13241">
    <property type="entry name" value="NAD_binding_7"/>
    <property type="match status" value="1"/>
</dbReference>
<dbReference type="EMBL" id="CP026606">
    <property type="protein sequence ID" value="AVB76405.1"/>
    <property type="molecule type" value="Genomic_DNA"/>
</dbReference>
<dbReference type="PANTHER" id="PTHR35330">
    <property type="entry name" value="SIROHEME BIOSYNTHESIS PROTEIN MET8"/>
    <property type="match status" value="1"/>
</dbReference>
<dbReference type="InterPro" id="IPR006367">
    <property type="entry name" value="Sirohaem_synthase_N"/>
</dbReference>
<evidence type="ECO:0000313" key="9">
    <source>
        <dbReference type="EMBL" id="MBA2864785.1"/>
    </source>
</evidence>
<dbReference type="EMBL" id="JACHED010000004">
    <property type="protein sequence ID" value="MBB6497676.1"/>
    <property type="molecule type" value="Genomic_DNA"/>
</dbReference>
<sequence length="201" mass="23252">MIPVFLDLSGFNVLIFGFGSVGKRRFEKFLNSNAKITIYSKNIDKLDISKYENARFFESDVTNLSDEELYSIIKSHDIIITAIDEKNNKRIVSIAKSIKKFINSSTFEKESNLIVPACCEVDGVSFAVYTGGKSPIIAREIRKNVEGYLKNSEFELDFQNKLRDFLKSEIEDQNERKKVLETVFNDEKFKKELLELIEKHR</sequence>
<evidence type="ECO:0000256" key="5">
    <source>
        <dbReference type="ARBA" id="ARBA00023244"/>
    </source>
</evidence>
<keyword evidence="9" id="KW-0456">Lyase</keyword>
<evidence type="ECO:0000313" key="8">
    <source>
        <dbReference type="EMBL" id="AVB76405.1"/>
    </source>
</evidence>
<keyword evidence="4" id="KW-0520">NAD</keyword>
<evidence type="ECO:0000256" key="4">
    <source>
        <dbReference type="ARBA" id="ARBA00023027"/>
    </source>
</evidence>
<dbReference type="UniPathway" id="UPA00262">
    <property type="reaction ID" value="UER00222"/>
</dbReference>
<name>A0A2L1CAM5_METMI</name>
<evidence type="ECO:0000256" key="2">
    <source>
        <dbReference type="ARBA" id="ARBA00012400"/>
    </source>
</evidence>
<evidence type="ECO:0000256" key="7">
    <source>
        <dbReference type="SAM" id="Coils"/>
    </source>
</evidence>
<comment type="catalytic activity">
    <reaction evidence="6">
        <text>precorrin-2 + NAD(+) = sirohydrochlorin + NADH + 2 H(+)</text>
        <dbReference type="Rhea" id="RHEA:15613"/>
        <dbReference type="ChEBI" id="CHEBI:15378"/>
        <dbReference type="ChEBI" id="CHEBI:57540"/>
        <dbReference type="ChEBI" id="CHEBI:57945"/>
        <dbReference type="ChEBI" id="CHEBI:58351"/>
        <dbReference type="ChEBI" id="CHEBI:58827"/>
        <dbReference type="EC" id="1.3.1.76"/>
    </reaction>
</comment>
<organism evidence="8 11">
    <name type="scientific">Methanococcus maripaludis</name>
    <name type="common">Methanococcus deltae</name>
    <dbReference type="NCBI Taxonomy" id="39152"/>
    <lineage>
        <taxon>Archaea</taxon>
        <taxon>Methanobacteriati</taxon>
        <taxon>Methanobacteriota</taxon>
        <taxon>Methanomada group</taxon>
        <taxon>Methanococci</taxon>
        <taxon>Methanococcales</taxon>
        <taxon>Methanococcaceae</taxon>
        <taxon>Methanococcus</taxon>
    </lineage>
</organism>
<dbReference type="NCBIfam" id="TIGR01470">
    <property type="entry name" value="cysG_Nterm"/>
    <property type="match status" value="1"/>
</dbReference>
<feature type="coiled-coil region" evidence="7">
    <location>
        <begin position="156"/>
        <end position="183"/>
    </location>
</feature>
<proteinExistence type="predicted"/>
<evidence type="ECO:0000256" key="6">
    <source>
        <dbReference type="ARBA" id="ARBA00047561"/>
    </source>
</evidence>
<evidence type="ECO:0000313" key="13">
    <source>
        <dbReference type="Proteomes" id="UP000590564"/>
    </source>
</evidence>
<evidence type="ECO:0000313" key="12">
    <source>
        <dbReference type="Proteomes" id="UP000567099"/>
    </source>
</evidence>
<keyword evidence="3 9" id="KW-0560">Oxidoreductase</keyword>
<dbReference type="RefSeq" id="WP_104837935.1">
    <property type="nucleotide sequence ID" value="NZ_CP026606.1"/>
</dbReference>
<dbReference type="GO" id="GO:0043115">
    <property type="term" value="F:precorrin-2 dehydrogenase activity"/>
    <property type="evidence" value="ECO:0007669"/>
    <property type="project" value="UniProtKB-EC"/>
</dbReference>
<evidence type="ECO:0000256" key="1">
    <source>
        <dbReference type="ARBA" id="ARBA00005010"/>
    </source>
</evidence>